<dbReference type="EMBL" id="JACJIB010000002">
    <property type="protein sequence ID" value="MBA8911924.1"/>
    <property type="molecule type" value="Genomic_DNA"/>
</dbReference>
<evidence type="ECO:0000256" key="4">
    <source>
        <dbReference type="ARBA" id="ARBA00022989"/>
    </source>
</evidence>
<evidence type="ECO:0000256" key="2">
    <source>
        <dbReference type="ARBA" id="ARBA00022475"/>
    </source>
</evidence>
<dbReference type="InterPro" id="IPR025383">
    <property type="entry name" value="MrpA_C/MbhD"/>
</dbReference>
<dbReference type="Proteomes" id="UP000543554">
    <property type="component" value="Unassembled WGS sequence"/>
</dbReference>
<evidence type="ECO:0000313" key="10">
    <source>
        <dbReference type="Proteomes" id="UP000543554"/>
    </source>
</evidence>
<evidence type="ECO:0000256" key="5">
    <source>
        <dbReference type="ARBA" id="ARBA00023136"/>
    </source>
</evidence>
<dbReference type="AlphaFoldDB" id="A0AA40V995"/>
<dbReference type="Gene3D" id="1.20.120.1200">
    <property type="entry name" value="NADH-ubiquinone/plastoquinone oxidoreductase chain 6, subunit NuoJ"/>
    <property type="match status" value="1"/>
</dbReference>
<evidence type="ECO:0000256" key="6">
    <source>
        <dbReference type="SAM" id="MobiDB-lite"/>
    </source>
</evidence>
<dbReference type="InterPro" id="IPR042106">
    <property type="entry name" value="Nuo/plastoQ_OxRdtase_6_NuoJ"/>
</dbReference>
<evidence type="ECO:0000256" key="1">
    <source>
        <dbReference type="ARBA" id="ARBA00004651"/>
    </source>
</evidence>
<comment type="subcellular location">
    <subcellularLocation>
        <location evidence="1">Cell membrane</location>
        <topology evidence="1">Multi-pass membrane protein</topology>
    </subcellularLocation>
</comment>
<dbReference type="Pfam" id="PF13244">
    <property type="entry name" value="MbhD"/>
    <property type="match status" value="1"/>
</dbReference>
<proteinExistence type="predicted"/>
<evidence type="ECO:0000256" key="3">
    <source>
        <dbReference type="ARBA" id="ARBA00022692"/>
    </source>
</evidence>
<keyword evidence="4 7" id="KW-1133">Transmembrane helix</keyword>
<name>A0AA40V995_9HYPH</name>
<protein>
    <submittedName>
        <fullName evidence="9">MnhB-related membrane protein</fullName>
    </submittedName>
</protein>
<feature type="transmembrane region" description="Helical" evidence="7">
    <location>
        <begin position="29"/>
        <end position="46"/>
    </location>
</feature>
<dbReference type="GO" id="GO:0005886">
    <property type="term" value="C:plasma membrane"/>
    <property type="evidence" value="ECO:0007669"/>
    <property type="project" value="UniProtKB-SubCell"/>
</dbReference>
<evidence type="ECO:0000259" key="8">
    <source>
        <dbReference type="Pfam" id="PF13244"/>
    </source>
</evidence>
<keyword evidence="5 7" id="KW-0472">Membrane</keyword>
<keyword evidence="3 7" id="KW-0812">Transmembrane</keyword>
<keyword evidence="2" id="KW-1003">Cell membrane</keyword>
<feature type="transmembrane region" description="Helical" evidence="7">
    <location>
        <begin position="52"/>
        <end position="76"/>
    </location>
</feature>
<sequence length="108" mass="11085">MSGLVAGLLLLAALSGLLVVLARDPRRQVFAMAGNGLVLGLLFLALQAPDVALSEIAVGTAVTPLLFLAALAAIAMDRAKGRTEGRAKGRTADPAKDQAEDRAVDHAK</sequence>
<organism evidence="9 10">
    <name type="scientific">Methylorubrum thiocyanatum</name>
    <dbReference type="NCBI Taxonomy" id="47958"/>
    <lineage>
        <taxon>Bacteria</taxon>
        <taxon>Pseudomonadati</taxon>
        <taxon>Pseudomonadota</taxon>
        <taxon>Alphaproteobacteria</taxon>
        <taxon>Hyphomicrobiales</taxon>
        <taxon>Methylobacteriaceae</taxon>
        <taxon>Methylorubrum</taxon>
    </lineage>
</organism>
<gene>
    <name evidence="9" type="ORF">HNR51_000992</name>
</gene>
<accession>A0AA40V995</accession>
<feature type="region of interest" description="Disordered" evidence="6">
    <location>
        <begin position="82"/>
        <end position="108"/>
    </location>
</feature>
<comment type="caution">
    <text evidence="9">The sequence shown here is derived from an EMBL/GenBank/DDBJ whole genome shotgun (WGS) entry which is preliminary data.</text>
</comment>
<evidence type="ECO:0000256" key="7">
    <source>
        <dbReference type="SAM" id="Phobius"/>
    </source>
</evidence>
<dbReference type="RefSeq" id="WP_182554158.1">
    <property type="nucleotide sequence ID" value="NZ_BPRF01000005.1"/>
</dbReference>
<keyword evidence="10" id="KW-1185">Reference proteome</keyword>
<reference evidence="9 10" key="1">
    <citation type="submission" date="2020-08" db="EMBL/GenBank/DDBJ databases">
        <title>Genomic Encyclopedia of Type Strains, Phase IV (KMG-IV): sequencing the most valuable type-strain genomes for metagenomic binning, comparative biology and taxonomic classification.</title>
        <authorList>
            <person name="Goeker M."/>
        </authorList>
    </citation>
    <scope>NUCLEOTIDE SEQUENCE [LARGE SCALE GENOMIC DNA]</scope>
    <source>
        <strain evidence="9 10">DSM 11490</strain>
    </source>
</reference>
<feature type="transmembrane region" description="Helical" evidence="7">
    <location>
        <begin position="6"/>
        <end position="22"/>
    </location>
</feature>
<evidence type="ECO:0000313" key="9">
    <source>
        <dbReference type="EMBL" id="MBA8911924.1"/>
    </source>
</evidence>
<feature type="domain" description="MrpA C-terminal/MbhD" evidence="8">
    <location>
        <begin position="10"/>
        <end position="72"/>
    </location>
</feature>